<sequence>MRLFGRRNEPAPDPAGGIAEFWAWWAQARPELDAMAAAGETGRLAEWIGPAVQVVHPSLVWEIVPGRAAGRALVVTSAGDPELRPTAHRWAAAAPPADGSWEFHPSRRAAPDPTGLVLDAGGYELALDGLVLGLRVPHGSPRIDVVAHHPVFTLLEEETRTEAALLALDRLLGEDEVARWVGDVSAAAYEPIDAVPAVHLPGVVADLASGYRDEQWALLEGRTASGARLVATARHPLRPVDHPLLDQHIEITLPYAHRDAEGLPAGSSLEALRDVEERLAGRIGRLNGRAVLAAHLSAEGQRVLHLYADPASEAASCARELSAGWEEGRPRVDVTADPGWIAVSPFLT</sequence>
<keyword evidence="3" id="KW-1185">Reference proteome</keyword>
<dbReference type="EMBL" id="BAAAWD010000007">
    <property type="protein sequence ID" value="GAA3004896.1"/>
    <property type="molecule type" value="Genomic_DNA"/>
</dbReference>
<protein>
    <recommendedName>
        <fullName evidence="1">DUF695 domain-containing protein</fullName>
    </recommendedName>
</protein>
<feature type="domain" description="DUF695" evidence="1">
    <location>
        <begin position="245"/>
        <end position="341"/>
    </location>
</feature>
<dbReference type="Proteomes" id="UP001499930">
    <property type="component" value="Unassembled WGS sequence"/>
</dbReference>
<dbReference type="InterPro" id="IPR016097">
    <property type="entry name" value="DUF695"/>
</dbReference>
<organism evidence="2 3">
    <name type="scientific">Streptosporangium longisporum</name>
    <dbReference type="NCBI Taxonomy" id="46187"/>
    <lineage>
        <taxon>Bacteria</taxon>
        <taxon>Bacillati</taxon>
        <taxon>Actinomycetota</taxon>
        <taxon>Actinomycetes</taxon>
        <taxon>Streptosporangiales</taxon>
        <taxon>Streptosporangiaceae</taxon>
        <taxon>Streptosporangium</taxon>
    </lineage>
</organism>
<comment type="caution">
    <text evidence="2">The sequence shown here is derived from an EMBL/GenBank/DDBJ whole genome shotgun (WGS) entry which is preliminary data.</text>
</comment>
<dbReference type="RefSeq" id="WP_344894011.1">
    <property type="nucleotide sequence ID" value="NZ_BAAAWD010000007.1"/>
</dbReference>
<evidence type="ECO:0000259" key="1">
    <source>
        <dbReference type="Pfam" id="PF05117"/>
    </source>
</evidence>
<reference evidence="2 3" key="1">
    <citation type="journal article" date="2019" name="Int. J. Syst. Evol. Microbiol.">
        <title>The Global Catalogue of Microorganisms (GCM) 10K type strain sequencing project: providing services to taxonomists for standard genome sequencing and annotation.</title>
        <authorList>
            <consortium name="The Broad Institute Genomics Platform"/>
            <consortium name="The Broad Institute Genome Sequencing Center for Infectious Disease"/>
            <person name="Wu L."/>
            <person name="Ma J."/>
        </authorList>
    </citation>
    <scope>NUCLEOTIDE SEQUENCE [LARGE SCALE GENOMIC DNA]</scope>
    <source>
        <strain evidence="2 3">JCM 3106</strain>
    </source>
</reference>
<gene>
    <name evidence="2" type="ORF">GCM10017559_28190</name>
</gene>
<accession>A0ABN3XX80</accession>
<evidence type="ECO:0000313" key="3">
    <source>
        <dbReference type="Proteomes" id="UP001499930"/>
    </source>
</evidence>
<proteinExistence type="predicted"/>
<name>A0ABN3XX80_9ACTN</name>
<evidence type="ECO:0000313" key="2">
    <source>
        <dbReference type="EMBL" id="GAA3004896.1"/>
    </source>
</evidence>
<dbReference type="Pfam" id="PF05117">
    <property type="entry name" value="DUF695"/>
    <property type="match status" value="1"/>
</dbReference>